<evidence type="ECO:0000256" key="1">
    <source>
        <dbReference type="SAM" id="MobiDB-lite"/>
    </source>
</evidence>
<dbReference type="Proteomes" id="UP000887565">
    <property type="component" value="Unplaced"/>
</dbReference>
<dbReference type="AlphaFoldDB" id="A0A915J8P2"/>
<dbReference type="WBParaSite" id="nRc.2.0.1.t22089-RA">
    <property type="protein sequence ID" value="nRc.2.0.1.t22089-RA"/>
    <property type="gene ID" value="nRc.2.0.1.g22089"/>
</dbReference>
<protein>
    <submittedName>
        <fullName evidence="3">Uncharacterized protein</fullName>
    </submittedName>
</protein>
<accession>A0A915J8P2</accession>
<keyword evidence="2" id="KW-1185">Reference proteome</keyword>
<name>A0A915J8P2_ROMCU</name>
<organism evidence="2 3">
    <name type="scientific">Romanomermis culicivorax</name>
    <name type="common">Nematode worm</name>
    <dbReference type="NCBI Taxonomy" id="13658"/>
    <lineage>
        <taxon>Eukaryota</taxon>
        <taxon>Metazoa</taxon>
        <taxon>Ecdysozoa</taxon>
        <taxon>Nematoda</taxon>
        <taxon>Enoplea</taxon>
        <taxon>Dorylaimia</taxon>
        <taxon>Mermithida</taxon>
        <taxon>Mermithoidea</taxon>
        <taxon>Mermithidae</taxon>
        <taxon>Romanomermis</taxon>
    </lineage>
</organism>
<evidence type="ECO:0000313" key="2">
    <source>
        <dbReference type="Proteomes" id="UP000887565"/>
    </source>
</evidence>
<feature type="compositionally biased region" description="Basic and acidic residues" evidence="1">
    <location>
        <begin position="142"/>
        <end position="167"/>
    </location>
</feature>
<reference evidence="3" key="1">
    <citation type="submission" date="2022-11" db="UniProtKB">
        <authorList>
            <consortium name="WormBaseParasite"/>
        </authorList>
    </citation>
    <scope>IDENTIFICATION</scope>
</reference>
<evidence type="ECO:0000313" key="3">
    <source>
        <dbReference type="WBParaSite" id="nRc.2.0.1.t22089-RA"/>
    </source>
</evidence>
<sequence>MFPEHHWMDYPDALKEEIQRILLPQPTPAFRAPQIAEPAPVIAQAGVQPPTTLPLPPVSQPLLPAPLSWQMASMDVQTLQAPSTSVPALIRHGQLIQRPGGYEDSRKRKQNQQEEVDYRKSHKTHMTYELQTQRTPPPSTSHTERSKTPNERTIHHHEQCTQQKARETAGQIGSQTGATLQPKVTTTKTAVPAKQTPPASQLTTLYYAGVASLSASY</sequence>
<proteinExistence type="predicted"/>
<feature type="compositionally biased region" description="Low complexity" evidence="1">
    <location>
        <begin position="181"/>
        <end position="196"/>
    </location>
</feature>
<feature type="region of interest" description="Disordered" evidence="1">
    <location>
        <begin position="90"/>
        <end position="196"/>
    </location>
</feature>